<accession>A0A839QQG3</accession>
<feature type="domain" description="HTH marR-type" evidence="5">
    <location>
        <begin position="23"/>
        <end position="153"/>
    </location>
</feature>
<dbReference type="GO" id="GO:0003700">
    <property type="term" value="F:DNA-binding transcription factor activity"/>
    <property type="evidence" value="ECO:0007669"/>
    <property type="project" value="InterPro"/>
</dbReference>
<dbReference type="PROSITE" id="PS01117">
    <property type="entry name" value="HTH_MARR_1"/>
    <property type="match status" value="1"/>
</dbReference>
<organism evidence="6 7">
    <name type="scientific">Paeniglutamicibacter cryotolerans</name>
    <dbReference type="NCBI Taxonomy" id="670079"/>
    <lineage>
        <taxon>Bacteria</taxon>
        <taxon>Bacillati</taxon>
        <taxon>Actinomycetota</taxon>
        <taxon>Actinomycetes</taxon>
        <taxon>Micrococcales</taxon>
        <taxon>Micrococcaceae</taxon>
        <taxon>Paeniglutamicibacter</taxon>
    </lineage>
</organism>
<dbReference type="PANTHER" id="PTHR39515">
    <property type="entry name" value="CONSERVED PROTEIN"/>
    <property type="match status" value="1"/>
</dbReference>
<evidence type="ECO:0000313" key="6">
    <source>
        <dbReference type="EMBL" id="MBB2994321.1"/>
    </source>
</evidence>
<dbReference type="PANTHER" id="PTHR39515:SF2">
    <property type="entry name" value="HTH-TYPE TRANSCRIPTIONAL REGULATOR RV0880"/>
    <property type="match status" value="1"/>
</dbReference>
<evidence type="ECO:0000256" key="4">
    <source>
        <dbReference type="SAM" id="MobiDB-lite"/>
    </source>
</evidence>
<dbReference type="InterPro" id="IPR036388">
    <property type="entry name" value="WH-like_DNA-bd_sf"/>
</dbReference>
<dbReference type="Pfam" id="PF01047">
    <property type="entry name" value="MarR"/>
    <property type="match status" value="1"/>
</dbReference>
<feature type="compositionally biased region" description="Acidic residues" evidence="4">
    <location>
        <begin position="1"/>
        <end position="10"/>
    </location>
</feature>
<evidence type="ECO:0000313" key="7">
    <source>
        <dbReference type="Proteomes" id="UP000523000"/>
    </source>
</evidence>
<feature type="region of interest" description="Disordered" evidence="4">
    <location>
        <begin position="1"/>
        <end position="22"/>
    </location>
</feature>
<keyword evidence="3" id="KW-0804">Transcription</keyword>
<comment type="caution">
    <text evidence="6">The sequence shown here is derived from an EMBL/GenBank/DDBJ whole genome shotgun (WGS) entry which is preliminary data.</text>
</comment>
<evidence type="ECO:0000256" key="2">
    <source>
        <dbReference type="ARBA" id="ARBA00023125"/>
    </source>
</evidence>
<sequence>MQSPDPELEAEQPRPDGPDGGLAAELRVAIMRTSRRLRVEASGNMLTAGQYSVLVALRKQGHSLGELAARERVTAPSMTRIVNSLETGGLLKRRPHPTDGRQVIIEATARGLEVLALARSERTAWLARRIEELDPADRAVLARAAALLQELSAR</sequence>
<dbReference type="InterPro" id="IPR036390">
    <property type="entry name" value="WH_DNA-bd_sf"/>
</dbReference>
<evidence type="ECO:0000259" key="5">
    <source>
        <dbReference type="PROSITE" id="PS50995"/>
    </source>
</evidence>
<dbReference type="InterPro" id="IPR023187">
    <property type="entry name" value="Tscrpt_reg_MarR-type_CS"/>
</dbReference>
<protein>
    <submittedName>
        <fullName evidence="6">DNA-binding MarR family transcriptional regulator</fullName>
    </submittedName>
</protein>
<gene>
    <name evidence="6" type="ORF">E9229_000512</name>
</gene>
<dbReference type="Gene3D" id="1.10.10.10">
    <property type="entry name" value="Winged helix-like DNA-binding domain superfamily/Winged helix DNA-binding domain"/>
    <property type="match status" value="1"/>
</dbReference>
<dbReference type="PROSITE" id="PS50995">
    <property type="entry name" value="HTH_MARR_2"/>
    <property type="match status" value="1"/>
</dbReference>
<evidence type="ECO:0000256" key="1">
    <source>
        <dbReference type="ARBA" id="ARBA00023015"/>
    </source>
</evidence>
<keyword evidence="7" id="KW-1185">Reference proteome</keyword>
<name>A0A839QQG3_9MICC</name>
<dbReference type="Proteomes" id="UP000523000">
    <property type="component" value="Unassembled WGS sequence"/>
</dbReference>
<keyword evidence="2 6" id="KW-0238">DNA-binding</keyword>
<dbReference type="AlphaFoldDB" id="A0A839QQG3"/>
<dbReference type="EMBL" id="JACHVS010000001">
    <property type="protein sequence ID" value="MBB2994321.1"/>
    <property type="molecule type" value="Genomic_DNA"/>
</dbReference>
<proteinExistence type="predicted"/>
<keyword evidence="1" id="KW-0805">Transcription regulation</keyword>
<dbReference type="SUPFAM" id="SSF46785">
    <property type="entry name" value="Winged helix' DNA-binding domain"/>
    <property type="match status" value="1"/>
</dbReference>
<dbReference type="RefSeq" id="WP_312855577.1">
    <property type="nucleotide sequence ID" value="NZ_BAABGK010000031.1"/>
</dbReference>
<reference evidence="6 7" key="1">
    <citation type="submission" date="2020-08" db="EMBL/GenBank/DDBJ databases">
        <title>Sequencing the genomes of 1000 actinobacteria strains.</title>
        <authorList>
            <person name="Klenk H.-P."/>
        </authorList>
    </citation>
    <scope>NUCLEOTIDE SEQUENCE [LARGE SCALE GENOMIC DNA]</scope>
    <source>
        <strain evidence="6 7">DSM 22826</strain>
    </source>
</reference>
<dbReference type="InterPro" id="IPR052526">
    <property type="entry name" value="HTH-type_Bedaq_tolerance"/>
</dbReference>
<evidence type="ECO:0000256" key="3">
    <source>
        <dbReference type="ARBA" id="ARBA00023163"/>
    </source>
</evidence>
<dbReference type="GO" id="GO:0003677">
    <property type="term" value="F:DNA binding"/>
    <property type="evidence" value="ECO:0007669"/>
    <property type="project" value="UniProtKB-KW"/>
</dbReference>
<dbReference type="InterPro" id="IPR000835">
    <property type="entry name" value="HTH_MarR-typ"/>
</dbReference>
<dbReference type="SMART" id="SM00347">
    <property type="entry name" value="HTH_MARR"/>
    <property type="match status" value="1"/>
</dbReference>